<evidence type="ECO:0000256" key="1">
    <source>
        <dbReference type="ARBA" id="ARBA00004167"/>
    </source>
</evidence>
<dbReference type="Proteomes" id="UP000683360">
    <property type="component" value="Unassembled WGS sequence"/>
</dbReference>
<dbReference type="GO" id="GO:0005509">
    <property type="term" value="F:calcium ion binding"/>
    <property type="evidence" value="ECO:0007669"/>
    <property type="project" value="UniProtKB-UniRule"/>
</dbReference>
<evidence type="ECO:0000256" key="2">
    <source>
        <dbReference type="ARBA" id="ARBA00022692"/>
    </source>
</evidence>
<proteinExistence type="predicted"/>
<dbReference type="SUPFAM" id="SSF49313">
    <property type="entry name" value="Cadherin-like"/>
    <property type="match status" value="1"/>
</dbReference>
<dbReference type="Pfam" id="PF00028">
    <property type="entry name" value="Cadherin"/>
    <property type="match status" value="1"/>
</dbReference>
<dbReference type="GO" id="GO:0007156">
    <property type="term" value="P:homophilic cell adhesion via plasma membrane adhesion molecules"/>
    <property type="evidence" value="ECO:0007669"/>
    <property type="project" value="InterPro"/>
</dbReference>
<organism evidence="11 12">
    <name type="scientific">Mytilus edulis</name>
    <name type="common">Blue mussel</name>
    <dbReference type="NCBI Taxonomy" id="6550"/>
    <lineage>
        <taxon>Eukaryota</taxon>
        <taxon>Metazoa</taxon>
        <taxon>Spiralia</taxon>
        <taxon>Lophotrochozoa</taxon>
        <taxon>Mollusca</taxon>
        <taxon>Bivalvia</taxon>
        <taxon>Autobranchia</taxon>
        <taxon>Pteriomorphia</taxon>
        <taxon>Mytilida</taxon>
        <taxon>Mytiloidea</taxon>
        <taxon>Mytilidae</taxon>
        <taxon>Mytilinae</taxon>
        <taxon>Mytilus</taxon>
    </lineage>
</organism>
<keyword evidence="3" id="KW-0677">Repeat</keyword>
<keyword evidence="5 9" id="KW-1133">Transmembrane helix</keyword>
<keyword evidence="2 9" id="KW-0812">Transmembrane</keyword>
<keyword evidence="12" id="KW-1185">Reference proteome</keyword>
<dbReference type="AlphaFoldDB" id="A0A8S3VDA1"/>
<comment type="subcellular location">
    <subcellularLocation>
        <location evidence="1">Membrane</location>
        <topology evidence="1">Single-pass membrane protein</topology>
    </subcellularLocation>
</comment>
<dbReference type="InterPro" id="IPR015919">
    <property type="entry name" value="Cadherin-like_sf"/>
</dbReference>
<dbReference type="EMBL" id="CAJPWZ010003259">
    <property type="protein sequence ID" value="CAG2255167.1"/>
    <property type="molecule type" value="Genomic_DNA"/>
</dbReference>
<evidence type="ECO:0000256" key="4">
    <source>
        <dbReference type="ARBA" id="ARBA00022837"/>
    </source>
</evidence>
<comment type="caution">
    <text evidence="11">The sequence shown here is derived from an EMBL/GenBank/DDBJ whole genome shotgun (WGS) entry which is preliminary data.</text>
</comment>
<keyword evidence="6 9" id="KW-0472">Membrane</keyword>
<dbReference type="CDD" id="cd11304">
    <property type="entry name" value="Cadherin_repeat"/>
    <property type="match status" value="1"/>
</dbReference>
<evidence type="ECO:0000256" key="5">
    <source>
        <dbReference type="ARBA" id="ARBA00022989"/>
    </source>
</evidence>
<evidence type="ECO:0000256" key="9">
    <source>
        <dbReference type="SAM" id="Phobius"/>
    </source>
</evidence>
<dbReference type="PANTHER" id="PTHR24028:SF328">
    <property type="entry name" value="CADHERIN-3"/>
    <property type="match status" value="1"/>
</dbReference>
<dbReference type="GO" id="GO:0005886">
    <property type="term" value="C:plasma membrane"/>
    <property type="evidence" value="ECO:0007669"/>
    <property type="project" value="InterPro"/>
</dbReference>
<dbReference type="InterPro" id="IPR050174">
    <property type="entry name" value="Protocadherin/Cadherin-CA"/>
</dbReference>
<protein>
    <recommendedName>
        <fullName evidence="10">Cadherin domain-containing protein</fullName>
    </recommendedName>
</protein>
<evidence type="ECO:0000259" key="10">
    <source>
        <dbReference type="PROSITE" id="PS50268"/>
    </source>
</evidence>
<feature type="transmembrane region" description="Helical" evidence="9">
    <location>
        <begin position="215"/>
        <end position="236"/>
    </location>
</feature>
<dbReference type="PANTHER" id="PTHR24028">
    <property type="entry name" value="CADHERIN-87A"/>
    <property type="match status" value="1"/>
</dbReference>
<dbReference type="InterPro" id="IPR002126">
    <property type="entry name" value="Cadherin-like_dom"/>
</dbReference>
<evidence type="ECO:0000256" key="8">
    <source>
        <dbReference type="PROSITE-ProRule" id="PRU00043"/>
    </source>
</evidence>
<dbReference type="Gene3D" id="2.60.40.60">
    <property type="entry name" value="Cadherins"/>
    <property type="match status" value="1"/>
</dbReference>
<keyword evidence="4 8" id="KW-0106">Calcium</keyword>
<evidence type="ECO:0000256" key="3">
    <source>
        <dbReference type="ARBA" id="ARBA00022737"/>
    </source>
</evidence>
<evidence type="ECO:0000256" key="7">
    <source>
        <dbReference type="ARBA" id="ARBA00023180"/>
    </source>
</evidence>
<feature type="domain" description="Cadherin" evidence="10">
    <location>
        <begin position="83"/>
        <end position="170"/>
    </location>
</feature>
<accession>A0A8S3VDA1</accession>
<name>A0A8S3VDA1_MYTED</name>
<dbReference type="PROSITE" id="PS50268">
    <property type="entry name" value="CADHERIN_2"/>
    <property type="match status" value="2"/>
</dbReference>
<dbReference type="InterPro" id="IPR020894">
    <property type="entry name" value="Cadherin_CS"/>
</dbReference>
<keyword evidence="7" id="KW-0325">Glycoprotein</keyword>
<sequence length="257" mass="28031">MLVSKRKVVAVDATNDTEGGNMTLIIKLNDINDNTPIFTQQHGYNFYGNSTGIIGQVNTTDKDSLSGGVIVVVYAATYASQASATDKDSDDNAAIQYIIPETITSRYFSINETTGNISLSDVILPNGKEFFQLIIIARDKGNPPLQSSCNVYISRTFITDSSVRIEAPLESTVLKAQHSEYERVVLQNMEGIQLLFLQENPSIVSQDPTFTASQIGLVVLAAIILVGAFLQLYLFLGKRGKPSDESSVSSVDEERHP</sequence>
<gene>
    <name evidence="11" type="ORF">MEDL_66591</name>
</gene>
<evidence type="ECO:0000256" key="6">
    <source>
        <dbReference type="ARBA" id="ARBA00023136"/>
    </source>
</evidence>
<reference evidence="11" key="1">
    <citation type="submission" date="2021-03" db="EMBL/GenBank/DDBJ databases">
        <authorList>
            <person name="Bekaert M."/>
        </authorList>
    </citation>
    <scope>NUCLEOTIDE SEQUENCE</scope>
</reference>
<dbReference type="PROSITE" id="PS00232">
    <property type="entry name" value="CADHERIN_1"/>
    <property type="match status" value="1"/>
</dbReference>
<dbReference type="SMART" id="SM00112">
    <property type="entry name" value="CA"/>
    <property type="match status" value="1"/>
</dbReference>
<dbReference type="OrthoDB" id="6162519at2759"/>
<evidence type="ECO:0000313" key="12">
    <source>
        <dbReference type="Proteomes" id="UP000683360"/>
    </source>
</evidence>
<evidence type="ECO:0000313" key="11">
    <source>
        <dbReference type="EMBL" id="CAG2255167.1"/>
    </source>
</evidence>
<feature type="domain" description="Cadherin" evidence="10">
    <location>
        <begin position="8"/>
        <end position="38"/>
    </location>
</feature>